<dbReference type="EMBL" id="MGAF01000019">
    <property type="protein sequence ID" value="OGK41345.1"/>
    <property type="molecule type" value="Genomic_DNA"/>
</dbReference>
<name>A0A1F7IDB7_9BACT</name>
<reference evidence="1 2" key="1">
    <citation type="journal article" date="2016" name="Nat. Commun.">
        <title>Thousands of microbial genomes shed light on interconnected biogeochemical processes in an aquifer system.</title>
        <authorList>
            <person name="Anantharaman K."/>
            <person name="Brown C.T."/>
            <person name="Hug L.A."/>
            <person name="Sharon I."/>
            <person name="Castelle C.J."/>
            <person name="Probst A.J."/>
            <person name="Thomas B.C."/>
            <person name="Singh A."/>
            <person name="Wilkins M.J."/>
            <person name="Karaoz U."/>
            <person name="Brodie E.L."/>
            <person name="Williams K.H."/>
            <person name="Hubbard S.S."/>
            <person name="Banfield J.F."/>
        </authorList>
    </citation>
    <scope>NUCLEOTIDE SEQUENCE [LARGE SCALE GENOMIC DNA]</scope>
</reference>
<evidence type="ECO:0000313" key="1">
    <source>
        <dbReference type="EMBL" id="OGK41345.1"/>
    </source>
</evidence>
<evidence type="ECO:0000313" key="2">
    <source>
        <dbReference type="Proteomes" id="UP000179270"/>
    </source>
</evidence>
<sequence>MTYLREGPLPRYERSIKPREINFVRLDGNVSVSQYEGKHAALAISDRLCRPGESNRWEKPVVTDAGLIRDDGDFLTIPSYKSGTTTIEMFSLDYSNADEMADTFKQIRFQTGSLIASLTKRPVHIEFDSGETILINP</sequence>
<dbReference type="AlphaFoldDB" id="A0A1F7IDB7"/>
<proteinExistence type="predicted"/>
<gene>
    <name evidence="1" type="ORF">A3A74_03365</name>
</gene>
<dbReference type="STRING" id="1802055.A3A74_03365"/>
<accession>A0A1F7IDB7</accession>
<organism evidence="1 2">
    <name type="scientific">Candidatus Roizmanbacteria bacterium RIFCSPLOWO2_01_FULL_35_13</name>
    <dbReference type="NCBI Taxonomy" id="1802055"/>
    <lineage>
        <taxon>Bacteria</taxon>
        <taxon>Candidatus Roizmaniibacteriota</taxon>
    </lineage>
</organism>
<comment type="caution">
    <text evidence="1">The sequence shown here is derived from an EMBL/GenBank/DDBJ whole genome shotgun (WGS) entry which is preliminary data.</text>
</comment>
<protein>
    <submittedName>
        <fullName evidence="1">Uncharacterized protein</fullName>
    </submittedName>
</protein>
<dbReference type="Proteomes" id="UP000179270">
    <property type="component" value="Unassembled WGS sequence"/>
</dbReference>